<proteinExistence type="predicted"/>
<dbReference type="GeneID" id="24958204"/>
<dbReference type="Proteomes" id="UP000019434">
    <property type="component" value="Chromosome"/>
</dbReference>
<dbReference type="InterPro" id="IPR013783">
    <property type="entry name" value="Ig-like_fold"/>
</dbReference>
<gene>
    <name evidence="2" type="ORF">BD01_1846</name>
</gene>
<dbReference type="InterPro" id="IPR013990">
    <property type="entry name" value="WHy-dom"/>
</dbReference>
<sequence length="299" mass="32762">MIKKLVAIVLLALLLWGAYIAYALLSSPPKFTARWGNVTEASTEVVIQGEWSKPIILPVSMNNVTMNFMGLTVAWTDRVKLSEKNALVVLGIDNHNLVRALFDYLNNGQNGTAKISFNGRLLKVIPLKFSVKRNVHMDLLGKLNFTAESKPILGGLAYTPALLSTKVRWGGEKGNRGILIADMEFYNPNSFPIPVANLTFDLYANGIKIGTGYLPKSTVIPAKGYATVTAVIELDENVLPKVWTLHVKNGEESTVEVQITLSTTILGNTVQIPLKTEKKVVKTNIMEGINEALSQLTRG</sequence>
<evidence type="ECO:0000313" key="3">
    <source>
        <dbReference type="Proteomes" id="UP000019434"/>
    </source>
</evidence>
<dbReference type="KEGG" id="tnu:BD01_1846"/>
<dbReference type="eggNOG" id="arCOG03787">
    <property type="taxonomic scope" value="Archaea"/>
</dbReference>
<dbReference type="STRING" id="195522.BD01_1846"/>
<dbReference type="SUPFAM" id="SSF117070">
    <property type="entry name" value="LEA14-like"/>
    <property type="match status" value="1"/>
</dbReference>
<dbReference type="AlphaFoldDB" id="W8NVY3"/>
<feature type="domain" description="Water stress and hypersensitive response" evidence="1">
    <location>
        <begin position="162"/>
        <end position="277"/>
    </location>
</feature>
<evidence type="ECO:0000313" key="2">
    <source>
        <dbReference type="EMBL" id="AHL23448.1"/>
    </source>
</evidence>
<dbReference type="Pfam" id="PF03168">
    <property type="entry name" value="LEA_2"/>
    <property type="match status" value="1"/>
</dbReference>
<evidence type="ECO:0000259" key="1">
    <source>
        <dbReference type="SMART" id="SM00769"/>
    </source>
</evidence>
<dbReference type="SMART" id="SM00769">
    <property type="entry name" value="WHy"/>
    <property type="match status" value="1"/>
</dbReference>
<dbReference type="InterPro" id="IPR004864">
    <property type="entry name" value="LEA_2"/>
</dbReference>
<dbReference type="HOGENOM" id="CLU_059309_1_0_2"/>
<dbReference type="OrthoDB" id="105458at2157"/>
<accession>W8NVY3</accession>
<protein>
    <submittedName>
        <fullName evidence="2">Conserved secreted protein</fullName>
    </submittedName>
</protein>
<dbReference type="GO" id="GO:0009269">
    <property type="term" value="P:response to desiccation"/>
    <property type="evidence" value="ECO:0007669"/>
    <property type="project" value="InterPro"/>
</dbReference>
<name>W8NVY3_9EURY</name>
<keyword evidence="3" id="KW-1185">Reference proteome</keyword>
<dbReference type="EMBL" id="CP007264">
    <property type="protein sequence ID" value="AHL23448.1"/>
    <property type="molecule type" value="Genomic_DNA"/>
</dbReference>
<dbReference type="RefSeq" id="WP_042692133.1">
    <property type="nucleotide sequence ID" value="NZ_CP007264.1"/>
</dbReference>
<organism evidence="2 3">
    <name type="scientific">Thermococcus nautili</name>
    <dbReference type="NCBI Taxonomy" id="195522"/>
    <lineage>
        <taxon>Archaea</taxon>
        <taxon>Methanobacteriati</taxon>
        <taxon>Methanobacteriota</taxon>
        <taxon>Thermococci</taxon>
        <taxon>Thermococcales</taxon>
        <taxon>Thermococcaceae</taxon>
        <taxon>Thermococcus</taxon>
    </lineage>
</organism>
<dbReference type="Gene3D" id="2.60.40.10">
    <property type="entry name" value="Immunoglobulins"/>
    <property type="match status" value="2"/>
</dbReference>
<reference evidence="2 3" key="1">
    <citation type="submission" date="2014-02" db="EMBL/GenBank/DDBJ databases">
        <title>Genome Sequence of an Hyperthermophilic Archaeon, Thermococcus nautili 30-1, producing viral vesicles.</title>
        <authorList>
            <person name="Oberto J."/>
            <person name="Gaudin M."/>
            <person name="Cossu M."/>
            <person name="Gorlas A."/>
            <person name="Slesarev A."/>
            <person name="Marguet E."/>
            <person name="Forterre P."/>
        </authorList>
    </citation>
    <scope>NUCLEOTIDE SEQUENCE [LARGE SCALE GENOMIC DNA]</scope>
    <source>
        <strain evidence="2 3">30-1</strain>
    </source>
</reference>